<dbReference type="SUPFAM" id="SSF50729">
    <property type="entry name" value="PH domain-like"/>
    <property type="match status" value="2"/>
</dbReference>
<accession>A0ABS2Z5M7</accession>
<dbReference type="SMART" id="SM00233">
    <property type="entry name" value="PH"/>
    <property type="match status" value="2"/>
</dbReference>
<feature type="transmembrane region" description="Helical" evidence="2">
    <location>
        <begin position="421"/>
        <end position="440"/>
    </location>
</feature>
<keyword evidence="1" id="KW-0479">Metal-binding</keyword>
<evidence type="ECO:0000256" key="2">
    <source>
        <dbReference type="SAM" id="Phobius"/>
    </source>
</evidence>
<dbReference type="SUPFAM" id="SSF57863">
    <property type="entry name" value="ArfGap/RecO-like zinc finger"/>
    <property type="match status" value="1"/>
</dbReference>
<protein>
    <submittedName>
        <fullName evidence="5">ADAP2 protein</fullName>
    </submittedName>
</protein>
<name>A0ABS2Z5M7_POLSE</name>
<feature type="domain" description="Arf-GAP" evidence="4">
    <location>
        <begin position="73"/>
        <end position="193"/>
    </location>
</feature>
<feature type="non-terminal residue" evidence="5">
    <location>
        <position position="1"/>
    </location>
</feature>
<organism evidence="5 6">
    <name type="scientific">Polypterus senegalus</name>
    <name type="common">Senegal bichir</name>
    <dbReference type="NCBI Taxonomy" id="55291"/>
    <lineage>
        <taxon>Eukaryota</taxon>
        <taxon>Metazoa</taxon>
        <taxon>Chordata</taxon>
        <taxon>Craniata</taxon>
        <taxon>Vertebrata</taxon>
        <taxon>Euteleostomi</taxon>
        <taxon>Actinopterygii</taxon>
        <taxon>Polypteriformes</taxon>
        <taxon>Polypteridae</taxon>
        <taxon>Polypterus</taxon>
    </lineage>
</organism>
<keyword evidence="6" id="KW-1185">Reference proteome</keyword>
<dbReference type="PANTHER" id="PTHR46021:SF6">
    <property type="entry name" value="ARF-GAP WITH DUAL PH DOMAIN-CONTAINING PROTEIN 2"/>
    <property type="match status" value="1"/>
</dbReference>
<dbReference type="InterPro" id="IPR001164">
    <property type="entry name" value="ArfGAP_dom"/>
</dbReference>
<evidence type="ECO:0000313" key="5">
    <source>
        <dbReference type="EMBL" id="MBN3294350.1"/>
    </source>
</evidence>
<dbReference type="InterPro" id="IPR001849">
    <property type="entry name" value="PH_domain"/>
</dbReference>
<dbReference type="EMBL" id="JAAWVN010026421">
    <property type="protein sequence ID" value="MBN3294350.1"/>
    <property type="molecule type" value="Genomic_DNA"/>
</dbReference>
<dbReference type="InterPro" id="IPR052589">
    <property type="entry name" value="Arf-GAP_dual-PH_domain"/>
</dbReference>
<keyword evidence="1" id="KW-0862">Zinc</keyword>
<dbReference type="Gene3D" id="2.30.29.30">
    <property type="entry name" value="Pleckstrin-homology domain (PH domain)/Phosphotyrosine-binding domain (PTB)"/>
    <property type="match status" value="2"/>
</dbReference>
<feature type="domain" description="PH" evidence="3">
    <location>
        <begin position="295"/>
        <end position="406"/>
    </location>
</feature>
<keyword evidence="2" id="KW-1133">Transmembrane helix</keyword>
<sequence>MSTTARRLIVKAALTARERVRHLLRFIGPRVNALLPVSLPVSCLTFPACLAYSVSACTAERRYRGMADRDRNKKVLLELLKMPGNGRCADCQTADPDWASYRLGIFICLNCSGTHRNLPEVSRVKSIRLDFWDDDLVEYMKCIGNNAAKAIYEKDVPIFYYRPKSSDCVVLKEQWIRAKYERREFTGDKSQPQSISNYGSHQGFLWKRGKENSQFLRRKFILSMDDYTLKYYNKEESKGPKAVIFVKDLNALFQPEKIGHNHGLQLTFLKDEHTRNIFVYHEEAKEIVHWYNAIRAVRFSYLKTAFPTATDLEHREPFKKRWFILDSQERRLLYFKCPLDATEKGSVFIGSKEHGYDVTNSLPKGARGNKWKCGITVVTPDRKFVFTCENERELREWIEVLNAVITRPMSPQDYTSNISCFFFYYYFILYSLSAILDALAS</sequence>
<evidence type="ECO:0000313" key="6">
    <source>
        <dbReference type="Proteomes" id="UP001166052"/>
    </source>
</evidence>
<dbReference type="PRINTS" id="PR00405">
    <property type="entry name" value="REVINTRACTNG"/>
</dbReference>
<keyword evidence="2" id="KW-0812">Transmembrane</keyword>
<dbReference type="InterPro" id="IPR038508">
    <property type="entry name" value="ArfGAP_dom_sf"/>
</dbReference>
<evidence type="ECO:0000259" key="3">
    <source>
        <dbReference type="PROSITE" id="PS50003"/>
    </source>
</evidence>
<dbReference type="Pfam" id="PF00169">
    <property type="entry name" value="PH"/>
    <property type="match status" value="2"/>
</dbReference>
<dbReference type="Proteomes" id="UP001166052">
    <property type="component" value="Unassembled WGS sequence"/>
</dbReference>
<evidence type="ECO:0000259" key="4">
    <source>
        <dbReference type="PROSITE" id="PS50115"/>
    </source>
</evidence>
<feature type="domain" description="PH" evidence="3">
    <location>
        <begin position="198"/>
        <end position="299"/>
    </location>
</feature>
<dbReference type="InterPro" id="IPR037278">
    <property type="entry name" value="ARFGAP/RecO"/>
</dbReference>
<keyword evidence="1" id="KW-0863">Zinc-finger</keyword>
<feature type="non-terminal residue" evidence="5">
    <location>
        <position position="441"/>
    </location>
</feature>
<dbReference type="PANTHER" id="PTHR46021">
    <property type="entry name" value="ARF-GAP WITH DUAL PH DOMAIN-CONTAINING PROTEIN 1-LIKE PROTEIN"/>
    <property type="match status" value="1"/>
</dbReference>
<dbReference type="CDD" id="cd13252">
    <property type="entry name" value="PH1_ADAP"/>
    <property type="match status" value="1"/>
</dbReference>
<comment type="caution">
    <text evidence="5">The sequence shown here is derived from an EMBL/GenBank/DDBJ whole genome shotgun (WGS) entry which is preliminary data.</text>
</comment>
<dbReference type="PROSITE" id="PS50003">
    <property type="entry name" value="PH_DOMAIN"/>
    <property type="match status" value="2"/>
</dbReference>
<dbReference type="PROSITE" id="PS50115">
    <property type="entry name" value="ARFGAP"/>
    <property type="match status" value="1"/>
</dbReference>
<dbReference type="Pfam" id="PF01412">
    <property type="entry name" value="ArfGap"/>
    <property type="match status" value="1"/>
</dbReference>
<dbReference type="SMART" id="SM00105">
    <property type="entry name" value="ArfGap"/>
    <property type="match status" value="1"/>
</dbReference>
<keyword evidence="2" id="KW-0472">Membrane</keyword>
<evidence type="ECO:0000256" key="1">
    <source>
        <dbReference type="PROSITE-ProRule" id="PRU00288"/>
    </source>
</evidence>
<dbReference type="Gene3D" id="1.10.220.150">
    <property type="entry name" value="Arf GTPase activating protein"/>
    <property type="match status" value="1"/>
</dbReference>
<gene>
    <name evidence="5" type="primary">Adap2</name>
    <name evidence="5" type="ORF">GTO92_0013844</name>
</gene>
<proteinExistence type="predicted"/>
<dbReference type="InterPro" id="IPR011993">
    <property type="entry name" value="PH-like_dom_sf"/>
</dbReference>
<reference evidence="5" key="1">
    <citation type="journal article" date="2021" name="Cell">
        <title>Tracing the genetic footprints of vertebrate landing in non-teleost ray-finned fishes.</title>
        <authorList>
            <person name="Bi X."/>
            <person name="Wang K."/>
            <person name="Yang L."/>
            <person name="Pan H."/>
            <person name="Jiang H."/>
            <person name="Wei Q."/>
            <person name="Fang M."/>
            <person name="Yu H."/>
            <person name="Zhu C."/>
            <person name="Cai Y."/>
            <person name="He Y."/>
            <person name="Gan X."/>
            <person name="Zeng H."/>
            <person name="Yu D."/>
            <person name="Zhu Y."/>
            <person name="Jiang H."/>
            <person name="Qiu Q."/>
            <person name="Yang H."/>
            <person name="Zhang Y.E."/>
            <person name="Wang W."/>
            <person name="Zhu M."/>
            <person name="He S."/>
            <person name="Zhang G."/>
        </authorList>
    </citation>
    <scope>NUCLEOTIDE SEQUENCE</scope>
    <source>
        <strain evidence="5">Bchr_001</strain>
    </source>
</reference>
<dbReference type="InterPro" id="IPR037849">
    <property type="entry name" value="PH1_ADAP"/>
</dbReference>